<comment type="caution">
    <text evidence="2">The sequence shown here is derived from an EMBL/GenBank/DDBJ whole genome shotgun (WGS) entry which is preliminary data.</text>
</comment>
<feature type="region of interest" description="Disordered" evidence="1">
    <location>
        <begin position="1"/>
        <end position="83"/>
    </location>
</feature>
<evidence type="ECO:0000313" key="3">
    <source>
        <dbReference type="Proteomes" id="UP001357485"/>
    </source>
</evidence>
<feature type="compositionally biased region" description="Polar residues" evidence="1">
    <location>
        <begin position="10"/>
        <end position="31"/>
    </location>
</feature>
<dbReference type="EMBL" id="JAVRRA010016921">
    <property type="protein sequence ID" value="KAK5201016.1"/>
    <property type="molecule type" value="Genomic_DNA"/>
</dbReference>
<organism evidence="2 3">
    <name type="scientific">Cryomyces antarcticus</name>
    <dbReference type="NCBI Taxonomy" id="329879"/>
    <lineage>
        <taxon>Eukaryota</taxon>
        <taxon>Fungi</taxon>
        <taxon>Dikarya</taxon>
        <taxon>Ascomycota</taxon>
        <taxon>Pezizomycotina</taxon>
        <taxon>Dothideomycetes</taxon>
        <taxon>Dothideomycetes incertae sedis</taxon>
        <taxon>Cryomyces</taxon>
    </lineage>
</organism>
<evidence type="ECO:0000313" key="2">
    <source>
        <dbReference type="EMBL" id="KAK5201016.1"/>
    </source>
</evidence>
<dbReference type="Proteomes" id="UP001357485">
    <property type="component" value="Unassembled WGS sequence"/>
</dbReference>
<proteinExistence type="predicted"/>
<feature type="non-terminal residue" evidence="2">
    <location>
        <position position="83"/>
    </location>
</feature>
<keyword evidence="3" id="KW-1185">Reference proteome</keyword>
<sequence length="83" mass="9510">MALKRKRSDSNFSPVSTSSYTSNESRQSQSPIPAPRFSHSGAVNAHGSPSTGEQSRFPQYAWHLNSRTMKRHRDNRPDERFIY</sequence>
<gene>
    <name evidence="2" type="ORF">LTR16_004126</name>
</gene>
<protein>
    <submittedName>
        <fullName evidence="2">Uncharacterized protein</fullName>
    </submittedName>
</protein>
<feature type="compositionally biased region" description="Polar residues" evidence="1">
    <location>
        <begin position="47"/>
        <end position="57"/>
    </location>
</feature>
<name>A0ABR0LNC8_9PEZI</name>
<accession>A0ABR0LNC8</accession>
<evidence type="ECO:0000256" key="1">
    <source>
        <dbReference type="SAM" id="MobiDB-lite"/>
    </source>
</evidence>
<reference evidence="2 3" key="1">
    <citation type="submission" date="2023-08" db="EMBL/GenBank/DDBJ databases">
        <title>Black Yeasts Isolated from many extreme environments.</title>
        <authorList>
            <person name="Coleine C."/>
            <person name="Stajich J.E."/>
            <person name="Selbmann L."/>
        </authorList>
    </citation>
    <scope>NUCLEOTIDE SEQUENCE [LARGE SCALE GENOMIC DNA]</scope>
    <source>
        <strain evidence="2 3">CCFEE 536</strain>
    </source>
</reference>